<name>A0A5J5EGZ0_9PEZI</name>
<dbReference type="GO" id="GO:0006298">
    <property type="term" value="P:mismatch repair"/>
    <property type="evidence" value="ECO:0007669"/>
    <property type="project" value="TreeGrafter"/>
</dbReference>
<evidence type="ECO:0000256" key="2">
    <source>
        <dbReference type="ARBA" id="ARBA00001946"/>
    </source>
</evidence>
<evidence type="ECO:0000256" key="1">
    <source>
        <dbReference type="ARBA" id="ARBA00000077"/>
    </source>
</evidence>
<dbReference type="InterPro" id="IPR004649">
    <property type="entry name" value="RNase_H2_suA"/>
</dbReference>
<dbReference type="SUPFAM" id="SSF53098">
    <property type="entry name" value="Ribonuclease H-like"/>
    <property type="match status" value="1"/>
</dbReference>
<dbReference type="NCBIfam" id="TIGR00729">
    <property type="entry name" value="ribonuclease HII"/>
    <property type="match status" value="1"/>
</dbReference>
<dbReference type="FunFam" id="3.30.420.10:FF:000016">
    <property type="entry name" value="Ribonuclease"/>
    <property type="match status" value="1"/>
</dbReference>
<proteinExistence type="inferred from homology"/>
<dbReference type="Gene3D" id="3.30.420.10">
    <property type="entry name" value="Ribonuclease H-like superfamily/Ribonuclease H"/>
    <property type="match status" value="1"/>
</dbReference>
<dbReference type="InterPro" id="IPR024567">
    <property type="entry name" value="RNase_HII/HIII_dom"/>
</dbReference>
<sequence>MSSNDSPPIAQSDETASEKTTVTVFTPPSITAAALGSGASYTFNSALPPVLQTDLAMPCILGVDEAGRGPVLGPMVYAVAFVPADSVDVLEDFDDSKKLSSNTRSSLLRLLCTPGTDLHKNMGWSCTLLSARDISAGMLSGSTGGNLNAQAHEATIELIRSVIDRGVNIVEIFVDTVGPPQTYQAKLAKLFPGAKVTVSKKADSLYPIVSAASVCAKVTRDSAVDVLSGGEVVGSGYPGDEKTKNWLRDAVDPVFGWDPSMTRFSWKTAKDLLEEETSQVEWPDAEADGEQTITSAFAEARETESLGNWFGRPAAEI</sequence>
<dbReference type="InParanoid" id="A0A5J5EGZ0"/>
<protein>
    <recommendedName>
        <fullName evidence="9">Ribonuclease</fullName>
        <ecNumber evidence="9">3.1.26.4</ecNumber>
    </recommendedName>
</protein>
<keyword evidence="4 8" id="KW-0540">Nuclease</keyword>
<dbReference type="FunFam" id="1.10.10.460:FF:000001">
    <property type="entry name" value="Ribonuclease"/>
    <property type="match status" value="1"/>
</dbReference>
<dbReference type="InterPro" id="IPR001352">
    <property type="entry name" value="RNase_HII/HIII"/>
</dbReference>
<dbReference type="GO" id="GO:0032299">
    <property type="term" value="C:ribonuclease H2 complex"/>
    <property type="evidence" value="ECO:0007669"/>
    <property type="project" value="TreeGrafter"/>
</dbReference>
<dbReference type="GO" id="GO:0043137">
    <property type="term" value="P:DNA replication, removal of RNA primer"/>
    <property type="evidence" value="ECO:0007669"/>
    <property type="project" value="TreeGrafter"/>
</dbReference>
<accession>A0A5J5EGZ0</accession>
<dbReference type="FunCoup" id="A0A5J5EGZ0">
    <property type="interactions" value="471"/>
</dbReference>
<evidence type="ECO:0000313" key="13">
    <source>
        <dbReference type="Proteomes" id="UP000326924"/>
    </source>
</evidence>
<keyword evidence="13" id="KW-1185">Reference proteome</keyword>
<gene>
    <name evidence="12" type="ORF">FN846DRAFT_365602</name>
</gene>
<dbReference type="OrthoDB" id="7462577at2759"/>
<dbReference type="Proteomes" id="UP000326924">
    <property type="component" value="Unassembled WGS sequence"/>
</dbReference>
<dbReference type="PANTHER" id="PTHR10954:SF7">
    <property type="entry name" value="RIBONUCLEASE H2 SUBUNIT A"/>
    <property type="match status" value="1"/>
</dbReference>
<feature type="region of interest" description="Disordered" evidence="10">
    <location>
        <begin position="1"/>
        <end position="21"/>
    </location>
</feature>
<keyword evidence="7 8" id="KW-0378">Hydrolase</keyword>
<dbReference type="AlphaFoldDB" id="A0A5J5EGZ0"/>
<evidence type="ECO:0000313" key="12">
    <source>
        <dbReference type="EMBL" id="KAA8894965.1"/>
    </source>
</evidence>
<dbReference type="Gene3D" id="1.10.10.460">
    <property type="entry name" value="Ribonuclease hii. Domain 2"/>
    <property type="match status" value="1"/>
</dbReference>
<comment type="catalytic activity">
    <reaction evidence="1 8 9">
        <text>Endonucleolytic cleavage to 5'-phosphomonoester.</text>
        <dbReference type="EC" id="3.1.26.4"/>
    </reaction>
</comment>
<comment type="cofactor">
    <cofactor evidence="8">
        <name>Mn(2+)</name>
        <dbReference type="ChEBI" id="CHEBI:29035"/>
    </cofactor>
    <cofactor evidence="8">
        <name>Mg(2+)</name>
        <dbReference type="ChEBI" id="CHEBI:18420"/>
    </cofactor>
    <text evidence="8">Manganese or magnesium. Binds 1 divalent metal ion per monomer in the absence of substrate. May bind a second metal ion after substrate binding.</text>
</comment>
<reference evidence="12 13" key="1">
    <citation type="submission" date="2019-09" db="EMBL/GenBank/DDBJ databases">
        <title>Draft genome of the ectomycorrhizal ascomycete Sphaerosporella brunnea.</title>
        <authorList>
            <consortium name="DOE Joint Genome Institute"/>
            <person name="Benucci G.M."/>
            <person name="Marozzi G."/>
            <person name="Antonielli L."/>
            <person name="Sanchez S."/>
            <person name="Marco P."/>
            <person name="Wang X."/>
            <person name="Falini L.B."/>
            <person name="Barry K."/>
            <person name="Haridas S."/>
            <person name="Lipzen A."/>
            <person name="Labutti K."/>
            <person name="Grigoriev I.V."/>
            <person name="Murat C."/>
            <person name="Martin F."/>
            <person name="Albertini E."/>
            <person name="Donnini D."/>
            <person name="Bonito G."/>
        </authorList>
    </citation>
    <scope>NUCLEOTIDE SEQUENCE [LARGE SCALE GENOMIC DNA]</scope>
    <source>
        <strain evidence="12 13">Sb_GMNB300</strain>
    </source>
</reference>
<feature type="binding site" evidence="8">
    <location>
        <position position="65"/>
    </location>
    <ligand>
        <name>a divalent metal cation</name>
        <dbReference type="ChEBI" id="CHEBI:60240"/>
    </ligand>
</feature>
<evidence type="ECO:0000259" key="11">
    <source>
        <dbReference type="PROSITE" id="PS51975"/>
    </source>
</evidence>
<dbReference type="EMBL" id="VXIS01000296">
    <property type="protein sequence ID" value="KAA8894965.1"/>
    <property type="molecule type" value="Genomic_DNA"/>
</dbReference>
<dbReference type="InterPro" id="IPR012337">
    <property type="entry name" value="RNaseH-like_sf"/>
</dbReference>
<evidence type="ECO:0000256" key="6">
    <source>
        <dbReference type="ARBA" id="ARBA00022759"/>
    </source>
</evidence>
<dbReference type="GO" id="GO:0004523">
    <property type="term" value="F:RNA-DNA hybrid ribonuclease activity"/>
    <property type="evidence" value="ECO:0007669"/>
    <property type="project" value="UniProtKB-UniRule"/>
</dbReference>
<evidence type="ECO:0000256" key="10">
    <source>
        <dbReference type="SAM" id="MobiDB-lite"/>
    </source>
</evidence>
<feature type="binding site" evidence="8">
    <location>
        <position position="64"/>
    </location>
    <ligand>
        <name>a divalent metal cation</name>
        <dbReference type="ChEBI" id="CHEBI:60240"/>
    </ligand>
</feature>
<dbReference type="Pfam" id="PF01351">
    <property type="entry name" value="RNase_HII"/>
    <property type="match status" value="1"/>
</dbReference>
<dbReference type="EC" id="3.1.26.4" evidence="9"/>
<evidence type="ECO:0000256" key="9">
    <source>
        <dbReference type="RuleBase" id="RU003515"/>
    </source>
</evidence>
<comment type="cofactor">
    <cofactor evidence="2">
        <name>Mg(2+)</name>
        <dbReference type="ChEBI" id="CHEBI:18420"/>
    </cofactor>
</comment>
<dbReference type="GO" id="GO:0046872">
    <property type="term" value="F:metal ion binding"/>
    <property type="evidence" value="ECO:0007669"/>
    <property type="project" value="UniProtKB-KW"/>
</dbReference>
<evidence type="ECO:0000256" key="4">
    <source>
        <dbReference type="ARBA" id="ARBA00022722"/>
    </source>
</evidence>
<evidence type="ECO:0000256" key="3">
    <source>
        <dbReference type="ARBA" id="ARBA00007058"/>
    </source>
</evidence>
<evidence type="ECO:0000256" key="7">
    <source>
        <dbReference type="ARBA" id="ARBA00022801"/>
    </source>
</evidence>
<organism evidence="12 13">
    <name type="scientific">Sphaerosporella brunnea</name>
    <dbReference type="NCBI Taxonomy" id="1250544"/>
    <lineage>
        <taxon>Eukaryota</taxon>
        <taxon>Fungi</taxon>
        <taxon>Dikarya</taxon>
        <taxon>Ascomycota</taxon>
        <taxon>Pezizomycotina</taxon>
        <taxon>Pezizomycetes</taxon>
        <taxon>Pezizales</taxon>
        <taxon>Pyronemataceae</taxon>
        <taxon>Sphaerosporella</taxon>
    </lineage>
</organism>
<dbReference type="PROSITE" id="PS51975">
    <property type="entry name" value="RNASE_H_2"/>
    <property type="match status" value="1"/>
</dbReference>
<dbReference type="GO" id="GO:0003723">
    <property type="term" value="F:RNA binding"/>
    <property type="evidence" value="ECO:0007669"/>
    <property type="project" value="UniProtKB-UniRule"/>
</dbReference>
<feature type="domain" description="RNase H type-2" evidence="11">
    <location>
        <begin position="58"/>
        <end position="278"/>
    </location>
</feature>
<feature type="compositionally biased region" description="Polar residues" evidence="10">
    <location>
        <begin position="12"/>
        <end position="21"/>
    </location>
</feature>
<keyword evidence="5 8" id="KW-0479">Metal-binding</keyword>
<dbReference type="PANTHER" id="PTHR10954">
    <property type="entry name" value="RIBONUCLEASE H2 SUBUNIT A"/>
    <property type="match status" value="1"/>
</dbReference>
<evidence type="ECO:0000256" key="8">
    <source>
        <dbReference type="PROSITE-ProRule" id="PRU01319"/>
    </source>
</evidence>
<evidence type="ECO:0000256" key="5">
    <source>
        <dbReference type="ARBA" id="ARBA00022723"/>
    </source>
</evidence>
<keyword evidence="6 8" id="KW-0255">Endonuclease</keyword>
<dbReference type="InterPro" id="IPR023160">
    <property type="entry name" value="RNase_HII_hlx-loop-hlx_cap_dom"/>
</dbReference>
<dbReference type="CDD" id="cd07181">
    <property type="entry name" value="RNase_HII_eukaryota_like"/>
    <property type="match status" value="1"/>
</dbReference>
<dbReference type="InterPro" id="IPR036397">
    <property type="entry name" value="RNaseH_sf"/>
</dbReference>
<feature type="binding site" evidence="8">
    <location>
        <position position="175"/>
    </location>
    <ligand>
        <name>a divalent metal cation</name>
        <dbReference type="ChEBI" id="CHEBI:60240"/>
    </ligand>
</feature>
<comment type="similarity">
    <text evidence="3">Belongs to the RNase HII family. Eukaryotic subfamily.</text>
</comment>
<comment type="function">
    <text evidence="9">Endonuclease that specifically degrades the RNA of RNA-DNA hybrids.</text>
</comment>
<comment type="caution">
    <text evidence="12">The sequence shown here is derived from an EMBL/GenBank/DDBJ whole genome shotgun (WGS) entry which is preliminary data.</text>
</comment>